<evidence type="ECO:0000256" key="2">
    <source>
        <dbReference type="ARBA" id="ARBA00008335"/>
    </source>
</evidence>
<keyword evidence="4 9" id="KW-0812">Transmembrane</keyword>
<gene>
    <name evidence="11" type="ORF">O9K51_02172</name>
</gene>
<evidence type="ECO:0000256" key="1">
    <source>
        <dbReference type="ARBA" id="ARBA00004141"/>
    </source>
</evidence>
<dbReference type="GO" id="GO:0022857">
    <property type="term" value="F:transmembrane transporter activity"/>
    <property type="evidence" value="ECO:0007669"/>
    <property type="project" value="InterPro"/>
</dbReference>
<comment type="similarity">
    <text evidence="2">Belongs to the major facilitator superfamily.</text>
</comment>
<sequence length="618" mass="67678">MESRYLFADSFASHRRPVSWVYADVSHLRSEALELSFGATSRARMAAPEVVELDRTTVKSPAQQDASEPVTEKHESDDARQAGVRKIEAAASVWSKWHLIIAFANIWLIYFILSIMEVVFRTLDPFVTSAFGRHSLTAAMGIISSIVGGLSKLAIAKILDTIGRPQGMALALFIWVMGMVMMAACKNVETYAAAQVFSSTGSQGVSYCLTIFIADTTSLLNRPLMLAFATSPYIVTTWIGGPLANKVISGPGWRWGFGMWTIITPVVVLPLVVLFAWEQHRASKEGIVTSKTSSKSAFAAVKDFVIEVDLFGLLLLAGGMALFLLPFALWQYQGDGWRSPLVISMIIVGGLLVVAFVLWEKYLAPVTFIPIGLLTDRTVFFAGLMFAFVFANSLIWGSYFTSMLLVVWNTGVTKATYISNIYRVGSCFAGLVLGYLIRVTGRFKWVATLYALPLMLLGVGLMIHFRQADQAVGYVVMTQIFVAFAGGPMVIAGEMAMMAPSDHQHVAVIIAILDLFAAVGNAIGRAISSAIWAGTFKQALTRKLPTDAPVDSIYGSLPIQLSYEPGSPERVGISEAYSESQRYMLITSTCFVAVAWGCAWVWRDIRVKDRKQVQGYVV</sequence>
<organism evidence="11 12">
    <name type="scientific">Purpureocillium lavendulum</name>
    <dbReference type="NCBI Taxonomy" id="1247861"/>
    <lineage>
        <taxon>Eukaryota</taxon>
        <taxon>Fungi</taxon>
        <taxon>Dikarya</taxon>
        <taxon>Ascomycota</taxon>
        <taxon>Pezizomycotina</taxon>
        <taxon>Sordariomycetes</taxon>
        <taxon>Hypocreomycetidae</taxon>
        <taxon>Hypocreales</taxon>
        <taxon>Ophiocordycipitaceae</taxon>
        <taxon>Purpureocillium</taxon>
    </lineage>
</organism>
<feature type="compositionally biased region" description="Basic and acidic residues" evidence="8">
    <location>
        <begin position="70"/>
        <end position="79"/>
    </location>
</feature>
<dbReference type="GO" id="GO:0005886">
    <property type="term" value="C:plasma membrane"/>
    <property type="evidence" value="ECO:0007669"/>
    <property type="project" value="TreeGrafter"/>
</dbReference>
<protein>
    <submittedName>
        <fullName evidence="11">Siderophore iron transporter</fullName>
    </submittedName>
</protein>
<evidence type="ECO:0000259" key="10">
    <source>
        <dbReference type="PROSITE" id="PS50850"/>
    </source>
</evidence>
<feature type="transmembrane region" description="Helical" evidence="9">
    <location>
        <begin position="224"/>
        <end position="245"/>
    </location>
</feature>
<reference evidence="11" key="1">
    <citation type="submission" date="2023-01" db="EMBL/GenBank/DDBJ databases">
        <title>The growth and conidiation of Purpureocillium lavendulum are regulated by nitrogen source and histone H3K14 acetylation.</title>
        <authorList>
            <person name="Tang P."/>
            <person name="Han J."/>
            <person name="Zhang C."/>
            <person name="Tang P."/>
            <person name="Qi F."/>
            <person name="Zhang K."/>
            <person name="Liang L."/>
        </authorList>
    </citation>
    <scope>NUCLEOTIDE SEQUENCE</scope>
    <source>
        <strain evidence="11">YMF1.00683</strain>
    </source>
</reference>
<feature type="transmembrane region" description="Helical" evidence="9">
    <location>
        <begin position="379"/>
        <end position="400"/>
    </location>
</feature>
<keyword evidence="6" id="KW-0406">Ion transport</keyword>
<feature type="transmembrane region" description="Helical" evidence="9">
    <location>
        <begin position="257"/>
        <end position="277"/>
    </location>
</feature>
<feature type="transmembrane region" description="Helical" evidence="9">
    <location>
        <begin position="97"/>
        <end position="116"/>
    </location>
</feature>
<evidence type="ECO:0000313" key="12">
    <source>
        <dbReference type="Proteomes" id="UP001163105"/>
    </source>
</evidence>
<dbReference type="PANTHER" id="PTHR23501">
    <property type="entry name" value="MAJOR FACILITATOR SUPERFAMILY"/>
    <property type="match status" value="1"/>
</dbReference>
<feature type="transmembrane region" description="Helical" evidence="9">
    <location>
        <begin position="341"/>
        <end position="359"/>
    </location>
</feature>
<feature type="domain" description="Major facilitator superfamily (MFS) profile" evidence="10">
    <location>
        <begin position="98"/>
        <end position="618"/>
    </location>
</feature>
<dbReference type="InterPro" id="IPR020846">
    <property type="entry name" value="MFS_dom"/>
</dbReference>
<proteinExistence type="inferred from homology"/>
<keyword evidence="3" id="KW-0813">Transport</keyword>
<comment type="caution">
    <text evidence="11">The sequence shown here is derived from an EMBL/GenBank/DDBJ whole genome shotgun (WGS) entry which is preliminary data.</text>
</comment>
<feature type="transmembrane region" description="Helical" evidence="9">
    <location>
        <begin position="445"/>
        <end position="465"/>
    </location>
</feature>
<feature type="region of interest" description="Disordered" evidence="8">
    <location>
        <begin position="55"/>
        <end position="79"/>
    </location>
</feature>
<evidence type="ECO:0000256" key="5">
    <source>
        <dbReference type="ARBA" id="ARBA00022989"/>
    </source>
</evidence>
<name>A0AB34FZL5_9HYPO</name>
<feature type="transmembrane region" description="Helical" evidence="9">
    <location>
        <begin position="167"/>
        <end position="184"/>
    </location>
</feature>
<keyword evidence="5 9" id="KW-1133">Transmembrane helix</keyword>
<evidence type="ECO:0000256" key="6">
    <source>
        <dbReference type="ARBA" id="ARBA00023065"/>
    </source>
</evidence>
<dbReference type="GO" id="GO:0006811">
    <property type="term" value="P:monoatomic ion transport"/>
    <property type="evidence" value="ECO:0007669"/>
    <property type="project" value="UniProtKB-KW"/>
</dbReference>
<feature type="transmembrane region" description="Helical" evidence="9">
    <location>
        <begin position="583"/>
        <end position="602"/>
    </location>
</feature>
<dbReference type="SUPFAM" id="SSF103473">
    <property type="entry name" value="MFS general substrate transporter"/>
    <property type="match status" value="2"/>
</dbReference>
<dbReference type="PROSITE" id="PS50850">
    <property type="entry name" value="MFS"/>
    <property type="match status" value="1"/>
</dbReference>
<dbReference type="AlphaFoldDB" id="A0AB34FZL5"/>
<feature type="transmembrane region" description="Helical" evidence="9">
    <location>
        <begin position="310"/>
        <end position="329"/>
    </location>
</feature>
<comment type="subcellular location">
    <subcellularLocation>
        <location evidence="1">Membrane</location>
        <topology evidence="1">Multi-pass membrane protein</topology>
    </subcellularLocation>
</comment>
<dbReference type="Proteomes" id="UP001163105">
    <property type="component" value="Unassembled WGS sequence"/>
</dbReference>
<dbReference type="EMBL" id="JAQHRD010000002">
    <property type="protein sequence ID" value="KAJ6443786.1"/>
    <property type="molecule type" value="Genomic_DNA"/>
</dbReference>
<dbReference type="Pfam" id="PF07690">
    <property type="entry name" value="MFS_1"/>
    <property type="match status" value="1"/>
</dbReference>
<feature type="transmembrane region" description="Helical" evidence="9">
    <location>
        <begin position="505"/>
        <end position="527"/>
    </location>
</feature>
<feature type="transmembrane region" description="Helical" evidence="9">
    <location>
        <begin position="420"/>
        <end position="438"/>
    </location>
</feature>
<evidence type="ECO:0000256" key="9">
    <source>
        <dbReference type="SAM" id="Phobius"/>
    </source>
</evidence>
<evidence type="ECO:0000256" key="4">
    <source>
        <dbReference type="ARBA" id="ARBA00022692"/>
    </source>
</evidence>
<dbReference type="FunFam" id="1.20.1250.20:FF:000197">
    <property type="entry name" value="Siderophore iron transporter 1"/>
    <property type="match status" value="1"/>
</dbReference>
<feature type="transmembrane region" description="Helical" evidence="9">
    <location>
        <begin position="190"/>
        <end position="212"/>
    </location>
</feature>
<dbReference type="PANTHER" id="PTHR23501:SF3">
    <property type="entry name" value="MAJOR FACILITATOR SUPERFAMILY (MFS) PROFILE DOMAIN-CONTAINING PROTEIN"/>
    <property type="match status" value="1"/>
</dbReference>
<evidence type="ECO:0000256" key="7">
    <source>
        <dbReference type="ARBA" id="ARBA00023136"/>
    </source>
</evidence>
<keyword evidence="12" id="KW-1185">Reference proteome</keyword>
<evidence type="ECO:0000256" key="8">
    <source>
        <dbReference type="SAM" id="MobiDB-lite"/>
    </source>
</evidence>
<dbReference type="Gene3D" id="1.20.1250.20">
    <property type="entry name" value="MFS general substrate transporter like domains"/>
    <property type="match status" value="2"/>
</dbReference>
<feature type="transmembrane region" description="Helical" evidence="9">
    <location>
        <begin position="136"/>
        <end position="155"/>
    </location>
</feature>
<evidence type="ECO:0000256" key="3">
    <source>
        <dbReference type="ARBA" id="ARBA00022448"/>
    </source>
</evidence>
<evidence type="ECO:0000313" key="11">
    <source>
        <dbReference type="EMBL" id="KAJ6443786.1"/>
    </source>
</evidence>
<dbReference type="InterPro" id="IPR011701">
    <property type="entry name" value="MFS"/>
</dbReference>
<accession>A0AB34FZL5</accession>
<feature type="transmembrane region" description="Helical" evidence="9">
    <location>
        <begin position="471"/>
        <end position="493"/>
    </location>
</feature>
<dbReference type="InterPro" id="IPR036259">
    <property type="entry name" value="MFS_trans_sf"/>
</dbReference>
<keyword evidence="7 9" id="KW-0472">Membrane</keyword>